<dbReference type="PROSITE" id="PS51832">
    <property type="entry name" value="HD_GYP"/>
    <property type="match status" value="1"/>
</dbReference>
<evidence type="ECO:0000259" key="1">
    <source>
        <dbReference type="PROSITE" id="PS51832"/>
    </source>
</evidence>
<proteinExistence type="predicted"/>
<dbReference type="SMART" id="SM00065">
    <property type="entry name" value="GAF"/>
    <property type="match status" value="1"/>
</dbReference>
<dbReference type="InterPro" id="IPR006674">
    <property type="entry name" value="HD_domain"/>
</dbReference>
<dbReference type="Gene3D" id="1.10.3210.10">
    <property type="entry name" value="Hypothetical protein af1432"/>
    <property type="match status" value="2"/>
</dbReference>
<dbReference type="InterPro" id="IPR003018">
    <property type="entry name" value="GAF"/>
</dbReference>
<dbReference type="Gene3D" id="3.30.450.40">
    <property type="match status" value="1"/>
</dbReference>
<organism evidence="2 3">
    <name type="scientific">Syntrophus aciditrophicus (strain SB)</name>
    <dbReference type="NCBI Taxonomy" id="56780"/>
    <lineage>
        <taxon>Bacteria</taxon>
        <taxon>Pseudomonadati</taxon>
        <taxon>Thermodesulfobacteriota</taxon>
        <taxon>Syntrophia</taxon>
        <taxon>Syntrophales</taxon>
        <taxon>Syntrophaceae</taxon>
        <taxon>Syntrophus</taxon>
    </lineage>
</organism>
<accession>Q2LSR2</accession>
<feature type="domain" description="HD-GYP" evidence="1">
    <location>
        <begin position="319"/>
        <end position="531"/>
    </location>
</feature>
<dbReference type="InParanoid" id="Q2LSR2"/>
<dbReference type="PANTHER" id="PTHR43155">
    <property type="entry name" value="CYCLIC DI-GMP PHOSPHODIESTERASE PA4108-RELATED"/>
    <property type="match status" value="1"/>
</dbReference>
<dbReference type="SUPFAM" id="SSF55781">
    <property type="entry name" value="GAF domain-like"/>
    <property type="match status" value="1"/>
</dbReference>
<dbReference type="STRING" id="56780.SYN_02361"/>
<evidence type="ECO:0000313" key="3">
    <source>
        <dbReference type="Proteomes" id="UP000001933"/>
    </source>
</evidence>
<dbReference type="SUPFAM" id="SSF109604">
    <property type="entry name" value="HD-domain/PDEase-like"/>
    <property type="match status" value="1"/>
</dbReference>
<dbReference type="HOGENOM" id="CLU_000445_92_13_7"/>
<dbReference type="SMART" id="SM00471">
    <property type="entry name" value="HDc"/>
    <property type="match status" value="1"/>
</dbReference>
<dbReference type="InterPro" id="IPR003607">
    <property type="entry name" value="HD/PDEase_dom"/>
</dbReference>
<dbReference type="eggNOG" id="COG2203">
    <property type="taxonomic scope" value="Bacteria"/>
</dbReference>
<dbReference type="Proteomes" id="UP000001933">
    <property type="component" value="Chromosome"/>
</dbReference>
<reference evidence="2 3" key="1">
    <citation type="journal article" date="2007" name="Proc. Natl. Acad. Sci. U.S.A.">
        <title>The genome of Syntrophus aciditrophicus: life at the thermodynamic limit of microbial growth.</title>
        <authorList>
            <person name="McInerney M.J."/>
            <person name="Rohlin L."/>
            <person name="Mouttaki H."/>
            <person name="Kim U."/>
            <person name="Krupp R.S."/>
            <person name="Rios-Hernandez L."/>
            <person name="Sieber J."/>
            <person name="Struchtemeyer C.G."/>
            <person name="Bhattacharyya A."/>
            <person name="Campbell J.W."/>
            <person name="Gunsalus R.P."/>
        </authorList>
    </citation>
    <scope>NUCLEOTIDE SEQUENCE [LARGE SCALE GENOMIC DNA]</scope>
    <source>
        <strain evidence="2 3">SB</strain>
    </source>
</reference>
<dbReference type="RefSeq" id="WP_011417153.1">
    <property type="nucleotide sequence ID" value="NC_007759.1"/>
</dbReference>
<dbReference type="AlphaFoldDB" id="Q2LSR2"/>
<name>Q2LSR2_SYNAS</name>
<keyword evidence="3" id="KW-1185">Reference proteome</keyword>
<dbReference type="EMBL" id="CP000252">
    <property type="protein sequence ID" value="ABC77124.1"/>
    <property type="molecule type" value="Genomic_DNA"/>
</dbReference>
<dbReference type="InterPro" id="IPR029016">
    <property type="entry name" value="GAF-like_dom_sf"/>
</dbReference>
<gene>
    <name evidence="2" type="ORF">SYN_02361</name>
</gene>
<dbReference type="CDD" id="cd00077">
    <property type="entry name" value="HDc"/>
    <property type="match status" value="1"/>
</dbReference>
<dbReference type="Pfam" id="PF01590">
    <property type="entry name" value="GAF"/>
    <property type="match status" value="1"/>
</dbReference>
<dbReference type="Pfam" id="PF01966">
    <property type="entry name" value="HD"/>
    <property type="match status" value="1"/>
</dbReference>
<dbReference type="InterPro" id="IPR037522">
    <property type="entry name" value="HD_GYP_dom"/>
</dbReference>
<dbReference type="Pfam" id="PF13487">
    <property type="entry name" value="HD_5"/>
    <property type="match status" value="1"/>
</dbReference>
<dbReference type="eggNOG" id="COG2206">
    <property type="taxonomic scope" value="Bacteria"/>
</dbReference>
<dbReference type="KEGG" id="sat:SYN_02361"/>
<evidence type="ECO:0000313" key="2">
    <source>
        <dbReference type="EMBL" id="ABC77124.1"/>
    </source>
</evidence>
<dbReference type="OrthoDB" id="9769359at2"/>
<protein>
    <submittedName>
        <fullName evidence="2">HD-GYP domain protein</fullName>
    </submittedName>
</protein>
<sequence length="540" mass="61194">MKSLLSRLQPGLRKLTEKQLTRNKRLVEIGIALTTEKNLDRLFEKILEEARELTNADAGTLYLVSDEEPLLNFALIQNDTLGIYMGGTGAKISWPPVRLRNDDDTPNYANVSAYAALSGEVVNIPDVYNAEGFNFEGTRHYDIETGYRSKSMLVIPMRNHENDIIGVLQLLNAKDPLKGEVISFSEECVDLTKSLASQAAVALSNRRLVTGLENLLEAFTRTIATAIDEKSPFTGGHVRRVTELTMRIAHKINEQTEGPFAQLSFSEDDLNELRFAAWLHDLGKITTPEYIIDKSTKLQTIYDRIVALKTRFELAKRDSESNAPDWVSSEEITGYGASENCGLKMEVLDEDFQFIAEVNAGLEYLTDENLARLKNISRKKWKFDNEWRPLLDEEELAYLSVRRGNLTNEERQIMNNHAEVTYKLLSQLPFPKKMRNVAVHAAAHHEKLDGTGYPFGLRGSEISLQSRIIAIADIFEALTAKDRPYKKEKSISEAREIMEQMVRDSHIDGDIFNLFVKEKIDLEYAKKELCSRPDLIGLES</sequence>
<dbReference type="PANTHER" id="PTHR43155:SF2">
    <property type="entry name" value="CYCLIC DI-GMP PHOSPHODIESTERASE PA4108"/>
    <property type="match status" value="1"/>
</dbReference>